<dbReference type="PROSITE" id="PS01096">
    <property type="entry name" value="PPIC_PPIASE_1"/>
    <property type="match status" value="1"/>
</dbReference>
<dbReference type="Gene3D" id="3.10.50.40">
    <property type="match status" value="1"/>
</dbReference>
<dbReference type="PANTHER" id="PTHR47245">
    <property type="entry name" value="PEPTIDYLPROLYL ISOMERASE"/>
    <property type="match status" value="1"/>
</dbReference>
<evidence type="ECO:0000313" key="4">
    <source>
        <dbReference type="EMBL" id="GHC49600.1"/>
    </source>
</evidence>
<keyword evidence="1" id="KW-0413">Isomerase</keyword>
<sequence length="311" mass="34761">MKKERLLGCLAVFASLGLTACKEVKTVEKQVESEPSNEVVDAVARVGEVWLLEEDLTVYRERRPGLSREKALQELIQEEAIAQAALREKLDQDAETKAAWRATLASRFLSQAEAIAQPDEEQLRESWEAQNERWRVPAQARVAAIRRRFTEAEVESVRESLSLAAREFRELPADENRKGFGALAARFSDEPNTRYQGGTLGWVSSDSEHLLLPPQVTEAIFAEPEAGLLEPVVGEGEGWLILIEELKAESERSFDEVRDQLEREWISSNAQSAKEQQIEAAVQQVTVEIFGESASPDREEKAAPVVPALPN</sequence>
<proteinExistence type="predicted"/>
<evidence type="ECO:0000259" key="3">
    <source>
        <dbReference type="PROSITE" id="PS50198"/>
    </source>
</evidence>
<dbReference type="PANTHER" id="PTHR47245:SF2">
    <property type="entry name" value="PEPTIDYL-PROLYL CIS-TRANS ISOMERASE HP_0175-RELATED"/>
    <property type="match status" value="1"/>
</dbReference>
<dbReference type="PROSITE" id="PS50198">
    <property type="entry name" value="PPIC_PPIASE_2"/>
    <property type="match status" value="1"/>
</dbReference>
<accession>A0A918TIU1</accession>
<keyword evidence="1" id="KW-0697">Rotamase</keyword>
<organism evidence="4 5">
    <name type="scientific">Roseibacillus persicicus</name>
    <dbReference type="NCBI Taxonomy" id="454148"/>
    <lineage>
        <taxon>Bacteria</taxon>
        <taxon>Pseudomonadati</taxon>
        <taxon>Verrucomicrobiota</taxon>
        <taxon>Verrucomicrobiia</taxon>
        <taxon>Verrucomicrobiales</taxon>
        <taxon>Verrucomicrobiaceae</taxon>
        <taxon>Roseibacillus</taxon>
    </lineage>
</organism>
<dbReference type="EMBL" id="BMXI01000005">
    <property type="protein sequence ID" value="GHC49600.1"/>
    <property type="molecule type" value="Genomic_DNA"/>
</dbReference>
<dbReference type="InterPro" id="IPR046357">
    <property type="entry name" value="PPIase_dom_sf"/>
</dbReference>
<evidence type="ECO:0000256" key="2">
    <source>
        <dbReference type="SAM" id="MobiDB-lite"/>
    </source>
</evidence>
<keyword evidence="5" id="KW-1185">Reference proteome</keyword>
<dbReference type="RefSeq" id="WP_189568990.1">
    <property type="nucleotide sequence ID" value="NZ_BMXI01000005.1"/>
</dbReference>
<comment type="caution">
    <text evidence="4">The sequence shown here is derived from an EMBL/GenBank/DDBJ whole genome shotgun (WGS) entry which is preliminary data.</text>
</comment>
<dbReference type="SUPFAM" id="SSF54534">
    <property type="entry name" value="FKBP-like"/>
    <property type="match status" value="1"/>
</dbReference>
<gene>
    <name evidence="4" type="ORF">GCM10007100_14430</name>
</gene>
<feature type="domain" description="PpiC" evidence="3">
    <location>
        <begin position="137"/>
        <end position="246"/>
    </location>
</feature>
<dbReference type="GO" id="GO:0003755">
    <property type="term" value="F:peptidyl-prolyl cis-trans isomerase activity"/>
    <property type="evidence" value="ECO:0007669"/>
    <property type="project" value="UniProtKB-KW"/>
</dbReference>
<dbReference type="Pfam" id="PF00639">
    <property type="entry name" value="Rotamase"/>
    <property type="match status" value="1"/>
</dbReference>
<dbReference type="AlphaFoldDB" id="A0A918TIU1"/>
<dbReference type="Proteomes" id="UP000644507">
    <property type="component" value="Unassembled WGS sequence"/>
</dbReference>
<dbReference type="PROSITE" id="PS51257">
    <property type="entry name" value="PROKAR_LIPOPROTEIN"/>
    <property type="match status" value="1"/>
</dbReference>
<dbReference type="InterPro" id="IPR000297">
    <property type="entry name" value="PPIase_PpiC"/>
</dbReference>
<evidence type="ECO:0000313" key="5">
    <source>
        <dbReference type="Proteomes" id="UP000644507"/>
    </source>
</evidence>
<evidence type="ECO:0000256" key="1">
    <source>
        <dbReference type="PROSITE-ProRule" id="PRU00278"/>
    </source>
</evidence>
<name>A0A918TIU1_9BACT</name>
<reference evidence="4" key="1">
    <citation type="journal article" date="2014" name="Int. J. Syst. Evol. Microbiol.">
        <title>Complete genome sequence of Corynebacterium casei LMG S-19264T (=DSM 44701T), isolated from a smear-ripened cheese.</title>
        <authorList>
            <consortium name="US DOE Joint Genome Institute (JGI-PGF)"/>
            <person name="Walter F."/>
            <person name="Albersmeier A."/>
            <person name="Kalinowski J."/>
            <person name="Ruckert C."/>
        </authorList>
    </citation>
    <scope>NUCLEOTIDE SEQUENCE</scope>
    <source>
        <strain evidence="4">KCTC 12988</strain>
    </source>
</reference>
<dbReference type="InterPro" id="IPR050245">
    <property type="entry name" value="PrsA_foldase"/>
</dbReference>
<reference evidence="4" key="2">
    <citation type="submission" date="2020-09" db="EMBL/GenBank/DDBJ databases">
        <authorList>
            <person name="Sun Q."/>
            <person name="Kim S."/>
        </authorList>
    </citation>
    <scope>NUCLEOTIDE SEQUENCE</scope>
    <source>
        <strain evidence="4">KCTC 12988</strain>
    </source>
</reference>
<dbReference type="InterPro" id="IPR023058">
    <property type="entry name" value="PPIase_PpiC_CS"/>
</dbReference>
<protein>
    <recommendedName>
        <fullName evidence="3">PpiC domain-containing protein</fullName>
    </recommendedName>
</protein>
<feature type="region of interest" description="Disordered" evidence="2">
    <location>
        <begin position="291"/>
        <end position="311"/>
    </location>
</feature>